<dbReference type="PANTHER" id="PTHR43717:SF1">
    <property type="entry name" value="ANAEROBIC NITRIC OXIDE REDUCTASE FLAVORUBREDOXIN"/>
    <property type="match status" value="1"/>
</dbReference>
<reference evidence="3" key="1">
    <citation type="submission" date="2017-09" db="EMBL/GenBank/DDBJ databases">
        <title>Depth-based differentiation of microbial function through sediment-hosted aquifers and enrichment of novel symbionts in the deep terrestrial subsurface.</title>
        <authorList>
            <person name="Probst A.J."/>
            <person name="Ladd B."/>
            <person name="Jarett J.K."/>
            <person name="Geller-Mcgrath D.E."/>
            <person name="Sieber C.M.K."/>
            <person name="Emerson J.B."/>
            <person name="Anantharaman K."/>
            <person name="Thomas B.C."/>
            <person name="Malmstrom R."/>
            <person name="Stieglmeier M."/>
            <person name="Klingl A."/>
            <person name="Woyke T."/>
            <person name="Ryan C.M."/>
            <person name="Banfield J.F."/>
        </authorList>
    </citation>
    <scope>NUCLEOTIDE SEQUENCE [LARGE SCALE GENOMIC DNA]</scope>
</reference>
<sequence>MAKILVIYHSQGGNTKSAAKFVAQGAQAAGSRVELREAEKAKSKDLLECDGVAFGSPDYFNYIAGGLKDFFDRTFYPTQEKVAGKPYVAFITHGGGGKAKGSIELLCRIFKFKKIAETLLIKQRPDSAGIIQLKELGKKLAEESTEKNHE</sequence>
<dbReference type="PANTHER" id="PTHR43717">
    <property type="entry name" value="ANAEROBIC NITRIC OXIDE REDUCTASE FLAVORUBREDOXIN"/>
    <property type="match status" value="1"/>
</dbReference>
<feature type="domain" description="Flavodoxin-like" evidence="1">
    <location>
        <begin position="4"/>
        <end position="150"/>
    </location>
</feature>
<accession>A0A2M7EAH3</accession>
<dbReference type="PROSITE" id="PS00201">
    <property type="entry name" value="FLAVODOXIN"/>
    <property type="match status" value="1"/>
</dbReference>
<dbReference type="Pfam" id="PF12724">
    <property type="entry name" value="Flavodoxin_5"/>
    <property type="match status" value="1"/>
</dbReference>
<name>A0A2M7EAH3_9BACT</name>
<comment type="caution">
    <text evidence="2">The sequence shown here is derived from an EMBL/GenBank/DDBJ whole genome shotgun (WGS) entry which is preliminary data.</text>
</comment>
<dbReference type="AlphaFoldDB" id="A0A2M7EAH3"/>
<evidence type="ECO:0000313" key="3">
    <source>
        <dbReference type="Proteomes" id="UP000228886"/>
    </source>
</evidence>
<dbReference type="PROSITE" id="PS50902">
    <property type="entry name" value="FLAVODOXIN_LIKE"/>
    <property type="match status" value="1"/>
</dbReference>
<protein>
    <submittedName>
        <fullName evidence="2">Flavodoxin</fullName>
    </submittedName>
</protein>
<dbReference type="EMBL" id="PETL01000043">
    <property type="protein sequence ID" value="PIV64691.1"/>
    <property type="molecule type" value="Genomic_DNA"/>
</dbReference>
<evidence type="ECO:0000259" key="1">
    <source>
        <dbReference type="PROSITE" id="PS50902"/>
    </source>
</evidence>
<organism evidence="2 3">
    <name type="scientific">bacterium (Candidatus Ratteibacteria) CG01_land_8_20_14_3_00_40_19</name>
    <dbReference type="NCBI Taxonomy" id="2014290"/>
    <lineage>
        <taxon>Bacteria</taxon>
        <taxon>Candidatus Ratteibacteria</taxon>
    </lineage>
</organism>
<dbReference type="InterPro" id="IPR001226">
    <property type="entry name" value="Flavodoxin_CS"/>
</dbReference>
<dbReference type="SUPFAM" id="SSF52218">
    <property type="entry name" value="Flavoproteins"/>
    <property type="match status" value="1"/>
</dbReference>
<dbReference type="GO" id="GO:0010181">
    <property type="term" value="F:FMN binding"/>
    <property type="evidence" value="ECO:0007669"/>
    <property type="project" value="InterPro"/>
</dbReference>
<dbReference type="GO" id="GO:0009055">
    <property type="term" value="F:electron transfer activity"/>
    <property type="evidence" value="ECO:0007669"/>
    <property type="project" value="InterPro"/>
</dbReference>
<dbReference type="InterPro" id="IPR029039">
    <property type="entry name" value="Flavoprotein-like_sf"/>
</dbReference>
<dbReference type="Proteomes" id="UP000228886">
    <property type="component" value="Unassembled WGS sequence"/>
</dbReference>
<proteinExistence type="predicted"/>
<dbReference type="InterPro" id="IPR026816">
    <property type="entry name" value="Flavodoxin_dom"/>
</dbReference>
<dbReference type="Gene3D" id="3.40.50.360">
    <property type="match status" value="1"/>
</dbReference>
<gene>
    <name evidence="2" type="ORF">COS11_00810</name>
</gene>
<evidence type="ECO:0000313" key="2">
    <source>
        <dbReference type="EMBL" id="PIV64691.1"/>
    </source>
</evidence>
<dbReference type="InterPro" id="IPR008254">
    <property type="entry name" value="Flavodoxin/NO_synth"/>
</dbReference>